<name>A0A1H6CM47_9ACTN</name>
<sequence>MPGSLSRRSLLRIGGGAVVAGAAASLTRDVLAPDAAQAATWHSQLVYPGADGRLVYKPDSRGKVIPDFSWAGYRNGQTPIPSVPVVKEIGPVTGDNTAHIQAALDEVGVMPLGANGFRGALLLKAGHYLVDGTLRMKHDGVVLRGVGKEEDTSVNTVITGTGDGTRSAVLFVGGTSGGWESQVPGTKTGITSSLVTTGQRRITLASTTNLKVGDNIIIHHPHTQEWTDAINGGGVVNDAPWTPGQPPELPIMYNRYIRKIVGNDIIICAPVFNDLRRSLSQSYVYVWDRAGLVRNVGVENLRIDMGDPSSTSEDHPQSCIFVSRVEDAWVMNAALLHFSVSGVWVQRSTRVTVQRVRAVQPRSRIIGGMRYSFCAGGMAQQVLFNDLIAFHARHAFIGTGMSTCSGNVWLNGYSKFGYNETGGHHRWSQGLLYDNIQELSNQSENDWVLALHNRGDRGEGHGWSSVNSVAWNCTVDNGKKLCVQTPPTAQNFAIGTTGIVTGHNWYTNHQTGYVEGTNRSGLAPGSLYLEQLADRLRGS</sequence>
<dbReference type="SUPFAM" id="SSF51126">
    <property type="entry name" value="Pectin lyase-like"/>
    <property type="match status" value="1"/>
</dbReference>
<organism evidence="1 2">
    <name type="scientific">Nonomuraea solani</name>
    <dbReference type="NCBI Taxonomy" id="1144553"/>
    <lineage>
        <taxon>Bacteria</taxon>
        <taxon>Bacillati</taxon>
        <taxon>Actinomycetota</taxon>
        <taxon>Actinomycetes</taxon>
        <taxon>Streptosporangiales</taxon>
        <taxon>Streptosporangiaceae</taxon>
        <taxon>Nonomuraea</taxon>
    </lineage>
</organism>
<dbReference type="InterPro" id="IPR011050">
    <property type="entry name" value="Pectin_lyase_fold/virulence"/>
</dbReference>
<dbReference type="EMBL" id="FNVT01000004">
    <property type="protein sequence ID" value="SEG74008.1"/>
    <property type="molecule type" value="Genomic_DNA"/>
</dbReference>
<dbReference type="OrthoDB" id="2479530at2"/>
<dbReference type="RefSeq" id="WP_146103675.1">
    <property type="nucleotide sequence ID" value="NZ_FNVT01000004.1"/>
</dbReference>
<reference evidence="1 2" key="1">
    <citation type="submission" date="2016-10" db="EMBL/GenBank/DDBJ databases">
        <authorList>
            <person name="de Groot N.N."/>
        </authorList>
    </citation>
    <scope>NUCLEOTIDE SEQUENCE [LARGE SCALE GENOMIC DNA]</scope>
    <source>
        <strain evidence="1 2">CGMCC 4.7037</strain>
    </source>
</reference>
<evidence type="ECO:0000313" key="2">
    <source>
        <dbReference type="Proteomes" id="UP000236732"/>
    </source>
</evidence>
<gene>
    <name evidence="1" type="ORF">SAMN05444920_104132</name>
</gene>
<dbReference type="AlphaFoldDB" id="A0A1H6CM47"/>
<keyword evidence="2" id="KW-1185">Reference proteome</keyword>
<dbReference type="Proteomes" id="UP000236732">
    <property type="component" value="Unassembled WGS sequence"/>
</dbReference>
<dbReference type="PROSITE" id="PS51318">
    <property type="entry name" value="TAT"/>
    <property type="match status" value="1"/>
</dbReference>
<dbReference type="InterPro" id="IPR006311">
    <property type="entry name" value="TAT_signal"/>
</dbReference>
<evidence type="ECO:0008006" key="3">
    <source>
        <dbReference type="Google" id="ProtNLM"/>
    </source>
</evidence>
<accession>A0A1H6CM47</accession>
<proteinExistence type="predicted"/>
<protein>
    <recommendedName>
        <fullName evidence="3">Pectate lyase superfamily protein</fullName>
    </recommendedName>
</protein>
<evidence type="ECO:0000313" key="1">
    <source>
        <dbReference type="EMBL" id="SEG74008.1"/>
    </source>
</evidence>